<evidence type="ECO:0000313" key="3">
    <source>
        <dbReference type="Proteomes" id="UP001550348"/>
    </source>
</evidence>
<sequence>MSQLVPAKLLTLRAGAAVYCDTLLAAGKGRPPRPTVTPSHPAGRPDSRPTVTGTERPGSHKPTARPTH</sequence>
<proteinExistence type="predicted"/>
<feature type="region of interest" description="Disordered" evidence="1">
    <location>
        <begin position="26"/>
        <end position="68"/>
    </location>
</feature>
<evidence type="ECO:0000313" key="2">
    <source>
        <dbReference type="EMBL" id="MEU0156897.1"/>
    </source>
</evidence>
<reference evidence="2 3" key="1">
    <citation type="submission" date="2024-06" db="EMBL/GenBank/DDBJ databases">
        <title>The Natural Products Discovery Center: Release of the First 8490 Sequenced Strains for Exploring Actinobacteria Biosynthetic Diversity.</title>
        <authorList>
            <person name="Kalkreuter E."/>
            <person name="Kautsar S.A."/>
            <person name="Yang D."/>
            <person name="Bader C.D."/>
            <person name="Teijaro C.N."/>
            <person name="Fluegel L."/>
            <person name="Davis C.M."/>
            <person name="Simpson J.R."/>
            <person name="Lauterbach L."/>
            <person name="Steele A.D."/>
            <person name="Gui C."/>
            <person name="Meng S."/>
            <person name="Li G."/>
            <person name="Viehrig K."/>
            <person name="Ye F."/>
            <person name="Su P."/>
            <person name="Kiefer A.F."/>
            <person name="Nichols A."/>
            <person name="Cepeda A.J."/>
            <person name="Yan W."/>
            <person name="Fan B."/>
            <person name="Jiang Y."/>
            <person name="Adhikari A."/>
            <person name="Zheng C.-J."/>
            <person name="Schuster L."/>
            <person name="Cowan T.M."/>
            <person name="Smanski M.J."/>
            <person name="Chevrette M.G."/>
            <person name="De Carvalho L.P.S."/>
            <person name="Shen B."/>
        </authorList>
    </citation>
    <scope>NUCLEOTIDE SEQUENCE [LARGE SCALE GENOMIC DNA]</scope>
    <source>
        <strain evidence="2 3">NPDC006286</strain>
    </source>
</reference>
<evidence type="ECO:0000256" key="1">
    <source>
        <dbReference type="SAM" id="MobiDB-lite"/>
    </source>
</evidence>
<dbReference type="RefSeq" id="WP_355668374.1">
    <property type="nucleotide sequence ID" value="NZ_JBEXRX010000253.1"/>
</dbReference>
<gene>
    <name evidence="2" type="ORF">ABZ071_34550</name>
</gene>
<comment type="caution">
    <text evidence="2">The sequence shown here is derived from an EMBL/GenBank/DDBJ whole genome shotgun (WGS) entry which is preliminary data.</text>
</comment>
<protein>
    <submittedName>
        <fullName evidence="2">Uncharacterized protein</fullName>
    </submittedName>
</protein>
<dbReference type="EMBL" id="JBEXRX010000253">
    <property type="protein sequence ID" value="MEU0156897.1"/>
    <property type="molecule type" value="Genomic_DNA"/>
</dbReference>
<name>A0ABV2VY24_9ACTN</name>
<accession>A0ABV2VY24</accession>
<keyword evidence="3" id="KW-1185">Reference proteome</keyword>
<dbReference type="Proteomes" id="UP001550348">
    <property type="component" value="Unassembled WGS sequence"/>
</dbReference>
<organism evidence="2 3">
    <name type="scientific">Micromonospora fulviviridis</name>
    <dbReference type="NCBI Taxonomy" id="47860"/>
    <lineage>
        <taxon>Bacteria</taxon>
        <taxon>Bacillati</taxon>
        <taxon>Actinomycetota</taxon>
        <taxon>Actinomycetes</taxon>
        <taxon>Micromonosporales</taxon>
        <taxon>Micromonosporaceae</taxon>
        <taxon>Micromonospora</taxon>
    </lineage>
</organism>